<feature type="compositionally biased region" description="Low complexity" evidence="1">
    <location>
        <begin position="111"/>
        <end position="130"/>
    </location>
</feature>
<keyword evidence="3" id="KW-1185">Reference proteome</keyword>
<protein>
    <submittedName>
        <fullName evidence="2">Uncharacterized protein</fullName>
    </submittedName>
</protein>
<evidence type="ECO:0000256" key="1">
    <source>
        <dbReference type="SAM" id="MobiDB-lite"/>
    </source>
</evidence>
<dbReference type="EMBL" id="JAINUG010000028">
    <property type="protein sequence ID" value="KAJ8410068.1"/>
    <property type="molecule type" value="Genomic_DNA"/>
</dbReference>
<feature type="compositionally biased region" description="Polar residues" evidence="1">
    <location>
        <begin position="136"/>
        <end position="145"/>
    </location>
</feature>
<gene>
    <name evidence="2" type="ORF">AAFF_G00211090</name>
</gene>
<comment type="caution">
    <text evidence="2">The sequence shown here is derived from an EMBL/GenBank/DDBJ whole genome shotgun (WGS) entry which is preliminary data.</text>
</comment>
<evidence type="ECO:0000313" key="2">
    <source>
        <dbReference type="EMBL" id="KAJ8410068.1"/>
    </source>
</evidence>
<organism evidence="2 3">
    <name type="scientific">Aldrovandia affinis</name>
    <dbReference type="NCBI Taxonomy" id="143900"/>
    <lineage>
        <taxon>Eukaryota</taxon>
        <taxon>Metazoa</taxon>
        <taxon>Chordata</taxon>
        <taxon>Craniata</taxon>
        <taxon>Vertebrata</taxon>
        <taxon>Euteleostomi</taxon>
        <taxon>Actinopterygii</taxon>
        <taxon>Neopterygii</taxon>
        <taxon>Teleostei</taxon>
        <taxon>Notacanthiformes</taxon>
        <taxon>Halosauridae</taxon>
        <taxon>Aldrovandia</taxon>
    </lineage>
</organism>
<dbReference type="Proteomes" id="UP001221898">
    <property type="component" value="Unassembled WGS sequence"/>
</dbReference>
<proteinExistence type="predicted"/>
<accession>A0AAD7WV13</accession>
<evidence type="ECO:0000313" key="3">
    <source>
        <dbReference type="Proteomes" id="UP001221898"/>
    </source>
</evidence>
<sequence>MEPLMQMLLETQRAQQETTTALLRQRIRANELKEWELQLTQSKPKAGDFIPKLGTRLQPQNRQWKKLHLSRNLNLSPNLNLSLNLSRNLNLSLNRNLNLSLNVSRNLNLSRNLNPSPNLSPSLNQNQNQRRAVKQKSLSQQLGEP</sequence>
<name>A0AAD7WV13_9TELE</name>
<dbReference type="AlphaFoldDB" id="A0AAD7WV13"/>
<feature type="region of interest" description="Disordered" evidence="1">
    <location>
        <begin position="111"/>
        <end position="145"/>
    </location>
</feature>
<reference evidence="2" key="1">
    <citation type="journal article" date="2023" name="Science">
        <title>Genome structures resolve the early diversification of teleost fishes.</title>
        <authorList>
            <person name="Parey E."/>
            <person name="Louis A."/>
            <person name="Montfort J."/>
            <person name="Bouchez O."/>
            <person name="Roques C."/>
            <person name="Iampietro C."/>
            <person name="Lluch J."/>
            <person name="Castinel A."/>
            <person name="Donnadieu C."/>
            <person name="Desvignes T."/>
            <person name="Floi Bucao C."/>
            <person name="Jouanno E."/>
            <person name="Wen M."/>
            <person name="Mejri S."/>
            <person name="Dirks R."/>
            <person name="Jansen H."/>
            <person name="Henkel C."/>
            <person name="Chen W.J."/>
            <person name="Zahm M."/>
            <person name="Cabau C."/>
            <person name="Klopp C."/>
            <person name="Thompson A.W."/>
            <person name="Robinson-Rechavi M."/>
            <person name="Braasch I."/>
            <person name="Lecointre G."/>
            <person name="Bobe J."/>
            <person name="Postlethwait J.H."/>
            <person name="Berthelot C."/>
            <person name="Roest Crollius H."/>
            <person name="Guiguen Y."/>
        </authorList>
    </citation>
    <scope>NUCLEOTIDE SEQUENCE</scope>
    <source>
        <strain evidence="2">NC1722</strain>
    </source>
</reference>